<dbReference type="InterPro" id="IPR007527">
    <property type="entry name" value="Znf_SWIM"/>
</dbReference>
<dbReference type="Pfam" id="PF00271">
    <property type="entry name" value="Helicase_C"/>
    <property type="match status" value="1"/>
</dbReference>
<dbReference type="EC" id="3.6.4.-" evidence="6"/>
<dbReference type="PANTHER" id="PTHR10799">
    <property type="entry name" value="SNF2/RAD54 HELICASE FAMILY"/>
    <property type="match status" value="1"/>
</dbReference>
<feature type="domain" description="SWIM-type" evidence="3">
    <location>
        <begin position="114"/>
        <end position="147"/>
    </location>
</feature>
<dbReference type="PROSITE" id="PS50966">
    <property type="entry name" value="ZF_SWIM"/>
    <property type="match status" value="1"/>
</dbReference>
<dbReference type="InterPro" id="IPR014001">
    <property type="entry name" value="Helicase_ATP-bd"/>
</dbReference>
<protein>
    <submittedName>
        <fullName evidence="6">RNA polymerase-associated protein RapA</fullName>
        <ecNumber evidence="6">3.6.4.-</ecNumber>
    </submittedName>
</protein>
<feature type="domain" description="Helicase ATP-binding" evidence="4">
    <location>
        <begin position="679"/>
        <end position="835"/>
    </location>
</feature>
<dbReference type="OrthoDB" id="9814088at2"/>
<dbReference type="GO" id="GO:0005524">
    <property type="term" value="F:ATP binding"/>
    <property type="evidence" value="ECO:0007669"/>
    <property type="project" value="InterPro"/>
</dbReference>
<evidence type="ECO:0000259" key="4">
    <source>
        <dbReference type="PROSITE" id="PS51192"/>
    </source>
</evidence>
<evidence type="ECO:0000313" key="6">
    <source>
        <dbReference type="EMBL" id="APZ95352.1"/>
    </source>
</evidence>
<dbReference type="CDD" id="cd18793">
    <property type="entry name" value="SF2_C_SNF"/>
    <property type="match status" value="1"/>
</dbReference>
<dbReference type="InterPro" id="IPR001650">
    <property type="entry name" value="Helicase_C-like"/>
</dbReference>
<proteinExistence type="predicted"/>
<keyword evidence="2" id="KW-0862">Zinc</keyword>
<dbReference type="STRING" id="1891926.Fuma_05008"/>
<dbReference type="SUPFAM" id="SSF52540">
    <property type="entry name" value="P-loop containing nucleoside triphosphate hydrolases"/>
    <property type="match status" value="2"/>
</dbReference>
<reference evidence="6 7" key="1">
    <citation type="journal article" date="2016" name="Front. Microbiol.">
        <title>Fuerstia marisgermanicae gen. nov., sp. nov., an Unusual Member of the Phylum Planctomycetes from the German Wadden Sea.</title>
        <authorList>
            <person name="Kohn T."/>
            <person name="Heuer A."/>
            <person name="Jogler M."/>
            <person name="Vollmers J."/>
            <person name="Boedeker C."/>
            <person name="Bunk B."/>
            <person name="Rast P."/>
            <person name="Borchert D."/>
            <person name="Glockner I."/>
            <person name="Freese H.M."/>
            <person name="Klenk H.P."/>
            <person name="Overmann J."/>
            <person name="Kaster A.K."/>
            <person name="Rohde M."/>
            <person name="Wiegand S."/>
            <person name="Jogler C."/>
        </authorList>
    </citation>
    <scope>NUCLEOTIDE SEQUENCE [LARGE SCALE GENOMIC DNA]</scope>
    <source>
        <strain evidence="6 7">NH11</strain>
    </source>
</reference>
<name>A0A1P8WMQ4_9PLAN</name>
<evidence type="ECO:0000256" key="1">
    <source>
        <dbReference type="ARBA" id="ARBA00022801"/>
    </source>
</evidence>
<dbReference type="RefSeq" id="WP_077026528.1">
    <property type="nucleotide sequence ID" value="NZ_CP017641.1"/>
</dbReference>
<keyword evidence="2" id="KW-0479">Metal-binding</keyword>
<evidence type="ECO:0000256" key="2">
    <source>
        <dbReference type="PROSITE-ProRule" id="PRU00325"/>
    </source>
</evidence>
<dbReference type="EMBL" id="CP017641">
    <property type="protein sequence ID" value="APZ95352.1"/>
    <property type="molecule type" value="Genomic_DNA"/>
</dbReference>
<evidence type="ECO:0000259" key="5">
    <source>
        <dbReference type="PROSITE" id="PS51194"/>
    </source>
</evidence>
<dbReference type="GO" id="GO:0008270">
    <property type="term" value="F:zinc ion binding"/>
    <property type="evidence" value="ECO:0007669"/>
    <property type="project" value="UniProtKB-KW"/>
</dbReference>
<dbReference type="GO" id="GO:0016787">
    <property type="term" value="F:hydrolase activity"/>
    <property type="evidence" value="ECO:0007669"/>
    <property type="project" value="UniProtKB-KW"/>
</dbReference>
<dbReference type="Gene3D" id="3.40.50.10810">
    <property type="entry name" value="Tandem AAA-ATPase domain"/>
    <property type="match status" value="1"/>
</dbReference>
<keyword evidence="2" id="KW-0863">Zinc-finger</keyword>
<evidence type="ECO:0000313" key="7">
    <source>
        <dbReference type="Proteomes" id="UP000187735"/>
    </source>
</evidence>
<dbReference type="Gene3D" id="3.40.50.300">
    <property type="entry name" value="P-loop containing nucleotide triphosphate hydrolases"/>
    <property type="match status" value="1"/>
</dbReference>
<dbReference type="CDD" id="cd18012">
    <property type="entry name" value="DEXQc_arch_SWI2_SNF2"/>
    <property type="match status" value="1"/>
</dbReference>
<dbReference type="PROSITE" id="PS51192">
    <property type="entry name" value="HELICASE_ATP_BIND_1"/>
    <property type="match status" value="1"/>
</dbReference>
<keyword evidence="1 6" id="KW-0378">Hydrolase</keyword>
<gene>
    <name evidence="6" type="primary">rapA_1</name>
    <name evidence="6" type="ORF">Fuma_05008</name>
</gene>
<accession>A0A1P8WMQ4</accession>
<dbReference type="Proteomes" id="UP000187735">
    <property type="component" value="Chromosome"/>
</dbReference>
<sequence length="1129" mass="126014">MASKRNPGLDKSSVAAIKALLQRNGDINPFLAAAFGDDADDSVVNLWDDARNNLTPAELVEELLSAATACYSCHKPALRQKAALTTSTIKFEDIDPEAFIDAWVIVNAGNKRRVEFEFDHDERTFHSVCSCHKQHCVHSAQLMIEIIRQLKQPGSELLTAILGEDHAQDEQQQLQNQTLKMLQQLTRTSPAETVSLDELPAVKAERVVWNLSISNDYDRVDVELKPVKQQEKKTGGWTKGREVGLQTFCDMSKDLWSATDRAIDAKIERTSWYPNFQLKLEDALPLLAGTESFQLNRKPAHLEIRSFEVVVSDAEEGWKLTTSPTELEKQWGGSDEIRTIQTQGGILVDGESAGRVAWFPASNEAIGLLRHLRTNQIIFTEDQRDELLAELTVLQSSFPVSLPESLGGEEIPEVTDLCLLLQMKKTGTLDATVCVRNSQKTLMLPGEGLIRRHDKHDGNPVQLVRDAQAERDQAAQIAKQLNLYSFQPTREWTWQIDDPEDVVSLLSASSELVNDKCLTVIWHKASAQQFNIIGSLTTANVSVRVSKQRDWFGVNGTCKIGDQEIPLQDLLHGLRAPSMLSGFVEVEPGKWAAIADELKATLQRLADVTNNSRGKLQMDSSAAMAMSAIEEQALNIEADKAWQKCMKKVRSIETINPDPPASLDCDLRDYQLAGFRWMCRLAEWGVGGILADDMGLGKTVQALAVLLQRIESGPALVIAPTSLGFNWEQECRRFAPSLTPRLLRDANRTELIESVSEGDVIICSYGLALRETELLQTVNWGTLVLDEAQNIKNSNAKTAKEIRKLKADWKVALTGTPMENHLGELWSIFRAVSPGILGPWEQFRKKFAAPIEKDNDNERRQALSRVISPFILRRAKSEVLQDLPERSETNLMIELTPQERQRYDQVRLAAIGELDDLGVGGDLASDQRFKVLQLLTRLRQLSCHVKLVDENWDAGSSKLKMLMQQLEELKSEGSRPLIFSQFTSHLALIKEACDTHGISYQYLDGQTTPKARQQRVEAFQNGEGDAFLISLKAGGTGLNLTAADYVIHMDPWWNPAVEDQATDRAHRIGQTNRVMVYRIIARDTIEEQILSLHEEKRDLVEGVLSGSEASAKLSTEELAALIRNQGAPV</sequence>
<organism evidence="6 7">
    <name type="scientific">Fuerstiella marisgermanici</name>
    <dbReference type="NCBI Taxonomy" id="1891926"/>
    <lineage>
        <taxon>Bacteria</taxon>
        <taxon>Pseudomonadati</taxon>
        <taxon>Planctomycetota</taxon>
        <taxon>Planctomycetia</taxon>
        <taxon>Planctomycetales</taxon>
        <taxon>Planctomycetaceae</taxon>
        <taxon>Fuerstiella</taxon>
    </lineage>
</organism>
<dbReference type="SMART" id="SM00487">
    <property type="entry name" value="DEXDc"/>
    <property type="match status" value="1"/>
</dbReference>
<feature type="domain" description="Helicase C-terminal" evidence="5">
    <location>
        <begin position="961"/>
        <end position="1119"/>
    </location>
</feature>
<keyword evidence="7" id="KW-1185">Reference proteome</keyword>
<dbReference type="PROSITE" id="PS51194">
    <property type="entry name" value="HELICASE_CTER"/>
    <property type="match status" value="1"/>
</dbReference>
<evidence type="ECO:0000259" key="3">
    <source>
        <dbReference type="PROSITE" id="PS50966"/>
    </source>
</evidence>
<dbReference type="InterPro" id="IPR038718">
    <property type="entry name" value="SNF2-like_sf"/>
</dbReference>
<dbReference type="KEGG" id="fmr:Fuma_05008"/>
<dbReference type="InterPro" id="IPR000330">
    <property type="entry name" value="SNF2_N"/>
</dbReference>
<dbReference type="AlphaFoldDB" id="A0A1P8WMQ4"/>
<dbReference type="Pfam" id="PF00176">
    <property type="entry name" value="SNF2-rel_dom"/>
    <property type="match status" value="1"/>
</dbReference>
<dbReference type="SMART" id="SM00490">
    <property type="entry name" value="HELICc"/>
    <property type="match status" value="1"/>
</dbReference>
<dbReference type="InterPro" id="IPR027417">
    <property type="entry name" value="P-loop_NTPase"/>
</dbReference>
<dbReference type="InterPro" id="IPR049730">
    <property type="entry name" value="SNF2/RAD54-like_C"/>
</dbReference>